<name>F7NHS5_9FIRM</name>
<dbReference type="EMBL" id="AFGF01000056">
    <property type="protein sequence ID" value="EGO64450.1"/>
    <property type="molecule type" value="Genomic_DNA"/>
</dbReference>
<organism evidence="1 2">
    <name type="scientific">Acetonema longum DSM 6540</name>
    <dbReference type="NCBI Taxonomy" id="1009370"/>
    <lineage>
        <taxon>Bacteria</taxon>
        <taxon>Bacillati</taxon>
        <taxon>Bacillota</taxon>
        <taxon>Negativicutes</taxon>
        <taxon>Acetonemataceae</taxon>
        <taxon>Acetonema</taxon>
    </lineage>
</organism>
<evidence type="ECO:0000313" key="1">
    <source>
        <dbReference type="EMBL" id="EGO64450.1"/>
    </source>
</evidence>
<reference evidence="1 2" key="1">
    <citation type="journal article" date="2011" name="EMBO J.">
        <title>Structural diversity of bacterial flagellar motors.</title>
        <authorList>
            <person name="Chen S."/>
            <person name="Beeby M."/>
            <person name="Murphy G.E."/>
            <person name="Leadbetter J.R."/>
            <person name="Hendrixson D.R."/>
            <person name="Briegel A."/>
            <person name="Li Z."/>
            <person name="Shi J."/>
            <person name="Tocheva E.I."/>
            <person name="Muller A."/>
            <person name="Dobro M.J."/>
            <person name="Jensen G.J."/>
        </authorList>
    </citation>
    <scope>NUCLEOTIDE SEQUENCE [LARGE SCALE GENOMIC DNA]</scope>
    <source>
        <strain evidence="1 2">DSM 6540</strain>
    </source>
</reference>
<evidence type="ECO:0000313" key="2">
    <source>
        <dbReference type="Proteomes" id="UP000003240"/>
    </source>
</evidence>
<dbReference type="RefSeq" id="WP_004573212.1">
    <property type="nucleotide sequence ID" value="NZ_AFGF01000056.1"/>
</dbReference>
<dbReference type="STRING" id="1009370.ALO_08113"/>
<dbReference type="Gene3D" id="2.40.360.20">
    <property type="match status" value="1"/>
</dbReference>
<proteinExistence type="predicted"/>
<dbReference type="eggNOG" id="COG5401">
    <property type="taxonomic scope" value="Bacteria"/>
</dbReference>
<dbReference type="Proteomes" id="UP000003240">
    <property type="component" value="Unassembled WGS sequence"/>
</dbReference>
<sequence length="404" mass="45974">MNQLNRFRAFLTALPRMPIRTQIILFLLILTLFGVIAGCRQQAVSPQQQAQTPITDVTRYFPTEPNLTWVYAGEGNEFADFTRRVLFRQGNLVQMSETNGGTQLGMIFQAMPEAVTLTHSREEWYSNNSLFQEAANQNQIILKAPLEVGASWKNSTDQREVVAVGETVEVPAGSYVNTIKIKVTSAQSQSGSYWFEYYAPDTGLIFREFFADNSRISSKLKNFAKSAAPDYKEGFLIMKGTPQSLQLNLVRGEPYPFYTYSPSDMVTQRISADDGTSFRFLGQSGGVQREDVYVTLFFCQPGVTPEQAAQTIDTLLSQSGWRTRDRKNQPKQFNWSIREWTFEHRLNSKRYSGQVYLAQHQGQTFYIMTHLPPESSSNAAYKARADVIIDELIWTDDNTRLNQK</sequence>
<keyword evidence="2" id="KW-1185">Reference proteome</keyword>
<comment type="caution">
    <text evidence="1">The sequence shown here is derived from an EMBL/GenBank/DDBJ whole genome shotgun (WGS) entry which is preliminary data.</text>
</comment>
<dbReference type="OrthoDB" id="1683231at2"/>
<dbReference type="AlphaFoldDB" id="F7NHS5"/>
<protein>
    <submittedName>
        <fullName evidence="1">Uncharacterized protein</fullName>
    </submittedName>
</protein>
<gene>
    <name evidence="1" type="ORF">ALO_08113</name>
</gene>
<accession>F7NHS5</accession>